<comment type="caution">
    <text evidence="4">The sequence shown here is derived from an EMBL/GenBank/DDBJ whole genome shotgun (WGS) entry which is preliminary data.</text>
</comment>
<proteinExistence type="inferred from homology"/>
<dbReference type="Gene3D" id="3.40.309.10">
    <property type="entry name" value="Aldehyde Dehydrogenase, Chain A, domain 2"/>
    <property type="match status" value="1"/>
</dbReference>
<dbReference type="InterPro" id="IPR016163">
    <property type="entry name" value="Ald_DH_C"/>
</dbReference>
<evidence type="ECO:0000259" key="3">
    <source>
        <dbReference type="Pfam" id="PF00171"/>
    </source>
</evidence>
<evidence type="ECO:0000256" key="2">
    <source>
        <dbReference type="ARBA" id="ARBA00023002"/>
    </source>
</evidence>
<keyword evidence="5" id="KW-1185">Reference proteome</keyword>
<name>A0ABU5N336_9MICO</name>
<feature type="domain" description="Aldehyde dehydrogenase" evidence="3">
    <location>
        <begin position="218"/>
        <end position="348"/>
    </location>
</feature>
<comment type="similarity">
    <text evidence="1">Belongs to the aldehyde dehydrogenase family.</text>
</comment>
<dbReference type="Gene3D" id="3.40.605.10">
    <property type="entry name" value="Aldehyde Dehydrogenase, Chain A, domain 1"/>
    <property type="match status" value="1"/>
</dbReference>
<protein>
    <submittedName>
        <fullName evidence="4">Aldehyde dehydrogenase family protein</fullName>
    </submittedName>
</protein>
<gene>
    <name evidence="4" type="ORF">R2Q92_01555</name>
</gene>
<dbReference type="RefSeq" id="WP_322597489.1">
    <property type="nucleotide sequence ID" value="NZ_BAAAPT010000001.1"/>
</dbReference>
<dbReference type="Proteomes" id="UP001291912">
    <property type="component" value="Unassembled WGS sequence"/>
</dbReference>
<dbReference type="PANTHER" id="PTHR42804:SF1">
    <property type="entry name" value="ALDEHYDE DEHYDROGENASE-RELATED"/>
    <property type="match status" value="1"/>
</dbReference>
<dbReference type="InterPro" id="IPR016161">
    <property type="entry name" value="Ald_DH/histidinol_DH"/>
</dbReference>
<evidence type="ECO:0000256" key="1">
    <source>
        <dbReference type="ARBA" id="ARBA00009986"/>
    </source>
</evidence>
<sequence length="579" mass="61713">MTTAAPDLAAETRDALDADVAALRRGATLWTRLSLDQRATLLESIHASTSAVMAEWADVAATSKGLPPGHPLRGEEWLTGPYMTLVSTEWLARTLRTLAGGGNPLDGVRMDETAAGRLRAHVFPGDLSDRLIVSGFTGEVWFDRDVTMARARAAAGLGQRTPDRSGGIGLVLGAGNITSIPVADVLYELFASNRVSLLKVNPTQDTLVPVFERALAPLIEMGLLRIVTGGGDVGAYLTRHDEIDHVHITGSAQTFDAIVWGVGEDGAARKASGRPLLTTPITAELGGVSPIIVVPGDWSEADLAFQAEHVATMRLQNSGHNCVAGQILILSEDWPQREAFMDHVRRAVAATPSREVWYPRAAKRLDALRDAHPEASWSDDGRRAVIPFDGGAADNLEVVEQFAPVLGVTALPGLGQDFLDTAIAYADERLTGTLGANILIDPVAQTRLGDGFERALERLRYGTIAVNAWTAVGFLTPALPWGAYPGGTLDDAPSGIGVVHNALLLDRIDRAVVRGPFRPFPRSLTALRPASRGAFSLLPKPPWFTTARTGASVSAGLTRYRAGGGLLRLIPTMLNAFRA</sequence>
<dbReference type="InterPro" id="IPR016162">
    <property type="entry name" value="Ald_DH_N"/>
</dbReference>
<evidence type="ECO:0000313" key="4">
    <source>
        <dbReference type="EMBL" id="MDZ8160502.1"/>
    </source>
</evidence>
<reference evidence="4 5" key="1">
    <citation type="submission" date="2023-10" db="EMBL/GenBank/DDBJ databases">
        <title>Microbacterium xanthum sp. nov., isolated from seaweed.</title>
        <authorList>
            <person name="Lee S.D."/>
        </authorList>
    </citation>
    <scope>NUCLEOTIDE SEQUENCE [LARGE SCALE GENOMIC DNA]</scope>
    <source>
        <strain evidence="4 5">KCTC 19124</strain>
    </source>
</reference>
<dbReference type="EMBL" id="JAWJYN010000001">
    <property type="protein sequence ID" value="MDZ8160502.1"/>
    <property type="molecule type" value="Genomic_DNA"/>
</dbReference>
<dbReference type="Pfam" id="PF00171">
    <property type="entry name" value="Aldedh"/>
    <property type="match status" value="1"/>
</dbReference>
<dbReference type="PANTHER" id="PTHR42804">
    <property type="entry name" value="ALDEHYDE DEHYDROGENASE"/>
    <property type="match status" value="1"/>
</dbReference>
<organism evidence="4 5">
    <name type="scientific">Microbacterium aquimaris</name>
    <dbReference type="NCBI Taxonomy" id="459816"/>
    <lineage>
        <taxon>Bacteria</taxon>
        <taxon>Bacillati</taxon>
        <taxon>Actinomycetota</taxon>
        <taxon>Actinomycetes</taxon>
        <taxon>Micrococcales</taxon>
        <taxon>Microbacteriaceae</taxon>
        <taxon>Microbacterium</taxon>
    </lineage>
</organism>
<evidence type="ECO:0000313" key="5">
    <source>
        <dbReference type="Proteomes" id="UP001291912"/>
    </source>
</evidence>
<dbReference type="InterPro" id="IPR015590">
    <property type="entry name" value="Aldehyde_DH_dom"/>
</dbReference>
<keyword evidence="2" id="KW-0560">Oxidoreductase</keyword>
<accession>A0ABU5N336</accession>
<dbReference type="SUPFAM" id="SSF53720">
    <property type="entry name" value="ALDH-like"/>
    <property type="match status" value="1"/>
</dbReference>